<reference evidence="7" key="2">
    <citation type="submission" date="2018-02" db="UniProtKB">
        <authorList>
            <consortium name="EnsemblPlants"/>
        </authorList>
    </citation>
    <scope>IDENTIFICATION</scope>
    <source>
        <strain evidence="7">Williams 82</strain>
    </source>
</reference>
<dbReference type="Gene3D" id="4.10.60.10">
    <property type="entry name" value="Zinc finger, CCHC-type"/>
    <property type="match status" value="2"/>
</dbReference>
<dbReference type="SMART" id="SM00343">
    <property type="entry name" value="ZnF_C2HC"/>
    <property type="match status" value="4"/>
</dbReference>
<dbReference type="AlphaFoldDB" id="K7MRN2"/>
<keyword evidence="8" id="KW-1185">Reference proteome</keyword>
<dbReference type="InParanoid" id="K7MRN2"/>
<evidence type="ECO:0000259" key="5">
    <source>
        <dbReference type="PROSITE" id="PS50158"/>
    </source>
</evidence>
<protein>
    <recommendedName>
        <fullName evidence="5">CCHC-type domain-containing protein</fullName>
    </recommendedName>
</protein>
<reference evidence="6 7" key="1">
    <citation type="journal article" date="2010" name="Nature">
        <title>Genome sequence of the palaeopolyploid soybean.</title>
        <authorList>
            <person name="Schmutz J."/>
            <person name="Cannon S.B."/>
            <person name="Schlueter J."/>
            <person name="Ma J."/>
            <person name="Mitros T."/>
            <person name="Nelson W."/>
            <person name="Hyten D.L."/>
            <person name="Song Q."/>
            <person name="Thelen J.J."/>
            <person name="Cheng J."/>
            <person name="Xu D."/>
            <person name="Hellsten U."/>
            <person name="May G.D."/>
            <person name="Yu Y."/>
            <person name="Sakurai T."/>
            <person name="Umezawa T."/>
            <person name="Bhattacharyya M.K."/>
            <person name="Sandhu D."/>
            <person name="Valliyodan B."/>
            <person name="Lindquist E."/>
            <person name="Peto M."/>
            <person name="Grant D."/>
            <person name="Shu S."/>
            <person name="Goodstein D."/>
            <person name="Barry K."/>
            <person name="Futrell-Griggs M."/>
            <person name="Abernathy B."/>
            <person name="Du J."/>
            <person name="Tian Z."/>
            <person name="Zhu L."/>
            <person name="Gill N."/>
            <person name="Joshi T."/>
            <person name="Libault M."/>
            <person name="Sethuraman A."/>
            <person name="Zhang X.-C."/>
            <person name="Shinozaki K."/>
            <person name="Nguyen H.T."/>
            <person name="Wing R.A."/>
            <person name="Cregan P."/>
            <person name="Specht J."/>
            <person name="Grimwood J."/>
            <person name="Rokhsar D."/>
            <person name="Stacey G."/>
            <person name="Shoemaker R.C."/>
            <person name="Jackson S.A."/>
        </authorList>
    </citation>
    <scope>NUCLEOTIDE SEQUENCE [LARGE SCALE GENOMIC DNA]</scope>
    <source>
        <strain evidence="7">cv. Williams 82</strain>
        <tissue evidence="6">Callus</tissue>
    </source>
</reference>
<name>K7MRN2_SOYBN</name>
<dbReference type="PROSITE" id="PS50158">
    <property type="entry name" value="ZF_CCHC"/>
    <property type="match status" value="1"/>
</dbReference>
<organism evidence="7">
    <name type="scientific">Glycine max</name>
    <name type="common">Soybean</name>
    <name type="synonym">Glycine hispida</name>
    <dbReference type="NCBI Taxonomy" id="3847"/>
    <lineage>
        <taxon>Eukaryota</taxon>
        <taxon>Viridiplantae</taxon>
        <taxon>Streptophyta</taxon>
        <taxon>Embryophyta</taxon>
        <taxon>Tracheophyta</taxon>
        <taxon>Spermatophyta</taxon>
        <taxon>Magnoliopsida</taxon>
        <taxon>eudicotyledons</taxon>
        <taxon>Gunneridae</taxon>
        <taxon>Pentapetalae</taxon>
        <taxon>rosids</taxon>
        <taxon>fabids</taxon>
        <taxon>Fabales</taxon>
        <taxon>Fabaceae</taxon>
        <taxon>Papilionoideae</taxon>
        <taxon>50 kb inversion clade</taxon>
        <taxon>NPAAA clade</taxon>
        <taxon>indigoferoid/millettioid clade</taxon>
        <taxon>Phaseoleae</taxon>
        <taxon>Glycine</taxon>
        <taxon>Glycine subgen. Soja</taxon>
    </lineage>
</organism>
<dbReference type="OMA" id="CKVCHQF"/>
<evidence type="ECO:0000256" key="1">
    <source>
        <dbReference type="ARBA" id="ARBA00022723"/>
    </source>
</evidence>
<dbReference type="EMBL" id="CM000851">
    <property type="protein sequence ID" value="KRG99156.1"/>
    <property type="molecule type" value="Genomic_DNA"/>
</dbReference>
<evidence type="ECO:0000256" key="3">
    <source>
        <dbReference type="ARBA" id="ARBA00022833"/>
    </source>
</evidence>
<evidence type="ECO:0000256" key="2">
    <source>
        <dbReference type="ARBA" id="ARBA00022771"/>
    </source>
</evidence>
<dbReference type="Pfam" id="PF00098">
    <property type="entry name" value="zf-CCHC"/>
    <property type="match status" value="1"/>
</dbReference>
<dbReference type="GO" id="GO:2000767">
    <property type="term" value="P:positive regulation of cytoplasmic translation"/>
    <property type="evidence" value="ECO:0000318"/>
    <property type="project" value="GO_Central"/>
</dbReference>
<evidence type="ECO:0000256" key="4">
    <source>
        <dbReference type="PROSITE-ProRule" id="PRU00047"/>
    </source>
</evidence>
<dbReference type="PANTHER" id="PTHR23002">
    <property type="entry name" value="ZINC FINGER CCHC DOMAIN CONTAINING PROTEIN"/>
    <property type="match status" value="1"/>
</dbReference>
<dbReference type="eggNOG" id="ENOG502QTY0">
    <property type="taxonomic scope" value="Eukaryota"/>
</dbReference>
<evidence type="ECO:0000313" key="8">
    <source>
        <dbReference type="Proteomes" id="UP000008827"/>
    </source>
</evidence>
<dbReference type="STRING" id="3847.K7MRN2"/>
<dbReference type="InterPro" id="IPR051714">
    <property type="entry name" value="Znf_CCHC_NABP"/>
</dbReference>
<dbReference type="InterPro" id="IPR036875">
    <property type="entry name" value="Znf_CCHC_sf"/>
</dbReference>
<dbReference type="GO" id="GO:0003729">
    <property type="term" value="F:mRNA binding"/>
    <property type="evidence" value="ECO:0000318"/>
    <property type="project" value="GO_Central"/>
</dbReference>
<keyword evidence="1" id="KW-0479">Metal-binding</keyword>
<dbReference type="GO" id="GO:0003727">
    <property type="term" value="F:single-stranded RNA binding"/>
    <property type="evidence" value="ECO:0000318"/>
    <property type="project" value="GO_Central"/>
</dbReference>
<sequence>MKIIHQDPKLQAQRVAAIKKAKGTVAARKHSSKIMKAYYSDPVNSQKRSMALKGVKFYCQNCGREGHRRHNCPELEDSLVDRRFTCRICGDKGHNRRTCRKLKISLSNGRTIKHHRCKVCHQFGHNRRTCPQAVPSFVVPSKRRNAASRRPYKCRLCKKEGHNIRTCPSRTVVTEHPRD</sequence>
<feature type="domain" description="CCHC-type" evidence="5">
    <location>
        <begin position="59"/>
        <end position="74"/>
    </location>
</feature>
<dbReference type="InterPro" id="IPR001878">
    <property type="entry name" value="Znf_CCHC"/>
</dbReference>
<dbReference type="GO" id="GO:0005737">
    <property type="term" value="C:cytoplasm"/>
    <property type="evidence" value="ECO:0000318"/>
    <property type="project" value="GO_Central"/>
</dbReference>
<keyword evidence="3" id="KW-0862">Zinc</keyword>
<keyword evidence="2 4" id="KW-0863">Zinc-finger</keyword>
<dbReference type="GO" id="GO:0045182">
    <property type="term" value="F:translation regulator activity"/>
    <property type="evidence" value="ECO:0000318"/>
    <property type="project" value="GO_Central"/>
</dbReference>
<reference evidence="6" key="3">
    <citation type="submission" date="2018-07" db="EMBL/GenBank/DDBJ databases">
        <title>WGS assembly of Glycine max.</title>
        <authorList>
            <person name="Schmutz J."/>
            <person name="Cannon S."/>
            <person name="Schlueter J."/>
            <person name="Ma J."/>
            <person name="Mitros T."/>
            <person name="Nelson W."/>
            <person name="Hyten D."/>
            <person name="Song Q."/>
            <person name="Thelen J."/>
            <person name="Cheng J."/>
            <person name="Xu D."/>
            <person name="Hellsten U."/>
            <person name="May G."/>
            <person name="Yu Y."/>
            <person name="Sakurai T."/>
            <person name="Umezawa T."/>
            <person name="Bhattacharyya M."/>
            <person name="Sandhu D."/>
            <person name="Valliyodan B."/>
            <person name="Lindquist E."/>
            <person name="Peto M."/>
            <person name="Grant D."/>
            <person name="Shu S."/>
            <person name="Goodstein D."/>
            <person name="Barry K."/>
            <person name="Futrell-Griggs M."/>
            <person name="Abernathy B."/>
            <person name="Du J."/>
            <person name="Tian Z."/>
            <person name="Zhu L."/>
            <person name="Gill N."/>
            <person name="Joshi T."/>
            <person name="Libault M."/>
            <person name="Sethuraman A."/>
            <person name="Zhang X."/>
            <person name="Shinozaki K."/>
            <person name="Nguyen H."/>
            <person name="Wing R."/>
            <person name="Cregan P."/>
            <person name="Specht J."/>
            <person name="Grimwood J."/>
            <person name="Rokhsar D."/>
            <person name="Stacey G."/>
            <person name="Shoemaker R."/>
            <person name="Jackson S."/>
        </authorList>
    </citation>
    <scope>NUCLEOTIDE SEQUENCE</scope>
    <source>
        <tissue evidence="6">Callus</tissue>
    </source>
</reference>
<dbReference type="HOGENOM" id="CLU_050937_1_1_1"/>
<evidence type="ECO:0000313" key="7">
    <source>
        <dbReference type="EnsemblPlants" id="KRG99156"/>
    </source>
</evidence>
<accession>K7MRN2</accession>
<dbReference type="EnsemblPlants" id="KRG99156">
    <property type="protein sequence ID" value="KRG99156"/>
    <property type="gene ID" value="GLYMA_18G125100"/>
</dbReference>
<dbReference type="Proteomes" id="UP000008827">
    <property type="component" value="Chromosome 18"/>
</dbReference>
<dbReference type="Pfam" id="PF13696">
    <property type="entry name" value="zf-CCHC_2"/>
    <property type="match status" value="1"/>
</dbReference>
<evidence type="ECO:0000313" key="6">
    <source>
        <dbReference type="EMBL" id="KRG99156.1"/>
    </source>
</evidence>
<proteinExistence type="predicted"/>
<dbReference type="Gramene" id="KRG99156">
    <property type="protein sequence ID" value="KRG99156"/>
    <property type="gene ID" value="GLYMA_18G125100"/>
</dbReference>
<gene>
    <name evidence="6" type="ORF">GLYMA_18G125100</name>
</gene>
<dbReference type="PaxDb" id="3847-GLYMA18G16224.1"/>
<dbReference type="GO" id="GO:0008270">
    <property type="term" value="F:zinc ion binding"/>
    <property type="evidence" value="ECO:0007669"/>
    <property type="project" value="UniProtKB-KW"/>
</dbReference>
<dbReference type="InterPro" id="IPR025829">
    <property type="entry name" value="Zn_knuckle_CX2CX3GHX4C"/>
</dbReference>
<dbReference type="SUPFAM" id="SSF57756">
    <property type="entry name" value="Retrovirus zinc finger-like domains"/>
    <property type="match status" value="2"/>
</dbReference>